<dbReference type="EMBL" id="PKFO01000003">
    <property type="protein sequence ID" value="PVH20174.1"/>
    <property type="molecule type" value="Genomic_DNA"/>
</dbReference>
<dbReference type="GO" id="GO:0005634">
    <property type="term" value="C:nucleus"/>
    <property type="evidence" value="ECO:0007669"/>
    <property type="project" value="TreeGrafter"/>
</dbReference>
<evidence type="ECO:0000259" key="4">
    <source>
        <dbReference type="PROSITE" id="PS51192"/>
    </source>
</evidence>
<sequence length="1359" mass="152195">MKLGTFAAAALTWGFTFADLPASIGFSALSNVQKAAVSHGHTVYNTGAYGLSYVNDTVGDTEFDGQRAVIYIPEEQKHYVYDLFSGNRLFFIDRSAPTGVSGQAQSGQAEGQAEGQSLSIFEKQCKNKELGNAESGICSPHTCWIGESHNCTRGFYDCCTAALRDYNGRYQCSNARSLTELATTLQKTPSMAWPDPFTSLYKKFKLINTHLTFLASFSRQTIPTFEHIQKLNDDISRIDLQMIKDLLPDGEVTFDYIDENQLLIAEKVDFKRTKGGLNQNQPRSIDDAYEAVSRQNADKPEKQLLVFEFCDVKVRGIGAVIKGKDKWKKAKTAKSPSPPKFFTSTKELSMESLSQEQLRAIIAGRNEFFSSCIEEFLEGFTSEELDEGVPFKVLVERNVKNIPEPSYLSDPVEVMTVRNNEAVSSEKPDVETMLQTLNEKPLFRDQISTVATLTAERAAQHKQLDPELLHGGLVDALWSYKGIDAIEGGLYSHQALALTAVLEEQKHVIVSTSTSSGKSLIYQLPVLSDILDDCDSGANSHKRSTTALFIFPTKALAQDQKRHLTELISHLPQKNRIITVDTYDGDTPSKDRPFIRNYADIIFTNPDAIHAAILPNHAIEAPDERRGWTEFLKNLKYVVIDELHVYKGTFGVHVSYVMARLNRLKAQLDQHSHTKYISCSATIKEPESHFRTICAIPDDEEIAHIHEDGSPSSQKKLVLWEPPVMMNKKGQREIPQSKLNSATSAKVPIKSAFLPREHVVGESAKILVHLLCMLPSIKVILFCPIREVCELVIKECRTLITSSEFPQWNTISVHDIMSYRGGYSKTDRRAIEQKMFSRKLRAIVATNALELGIDLSDLDVVISCGFPGSKSNLHQQFGRAGRSRSSKGSLALLVCGSNPLDRFYLKNPHEVLDKETYEDLCVEGIMDGSSNRVVMSMHLQCAAFEWPIHIDNDMRWFSPHNSEKMNATFRQLCEDKLNKDNLDYYRTDPRYLPWPAEKVSLRAIDDIMFAVVDVTNNRNVVIEEVEAVRTSFTLYEGGIFLHQGFPYLVKEFNFEGQYAKVERVKVTWNTQQRDFSDVDPMEIQMVKKLHPPSMKESSDIPVFFGKIQTTVIVFGYFKVDRKGEILDVVEVKNPPIKLQSKGLWIDIPQSAIEAIKEKSLNPAGGIHAAQHAIMNILPLFITGGATTNPNARWTSSIGDAELSTECKAPEKEFASRQSRRKRPARLIFHDSKGGSQGTGISAKTFEFIDEIIQTTYQRVSGCECDWGCPLCVTGAFCKENMLVMSKPAAVIILGSLIGHDLETLKSEVSDGPEPNMPKIDTETIVGTAEHVKFSPDVEIVDVRKARKKLDPIIKKESVD</sequence>
<dbReference type="Pfam" id="PF00270">
    <property type="entry name" value="DEAD"/>
    <property type="match status" value="1"/>
</dbReference>
<dbReference type="SMART" id="SM00490">
    <property type="entry name" value="HELICc"/>
    <property type="match status" value="1"/>
</dbReference>
<reference evidence="6 7" key="1">
    <citation type="submission" date="2017-12" db="EMBL/GenBank/DDBJ databases">
        <title>Genome Sequence of a Multidrug-Resistant Candida haemulonii Isolate from a Patient with Chronic Leg Ulcers in Israel.</title>
        <authorList>
            <person name="Chow N.A."/>
            <person name="Gade L."/>
            <person name="Batra D."/>
            <person name="Rowe L.A."/>
            <person name="Ben-Ami R."/>
            <person name="Loparev V.N."/>
            <person name="Litvintseva A.P."/>
        </authorList>
    </citation>
    <scope>NUCLEOTIDE SEQUENCE [LARGE SCALE GENOMIC DNA]</scope>
    <source>
        <strain evidence="6 7">B11899</strain>
    </source>
</reference>
<feature type="domain" description="Helicase C-terminal" evidence="5">
    <location>
        <begin position="766"/>
        <end position="929"/>
    </location>
</feature>
<dbReference type="GO" id="GO:0003676">
    <property type="term" value="F:nucleic acid binding"/>
    <property type="evidence" value="ECO:0007669"/>
    <property type="project" value="InterPro"/>
</dbReference>
<dbReference type="VEuPathDB" id="FungiDB:CXQ85_001956"/>
<evidence type="ECO:0000256" key="2">
    <source>
        <dbReference type="ARBA" id="ARBA00022840"/>
    </source>
</evidence>
<evidence type="ECO:0000256" key="3">
    <source>
        <dbReference type="SAM" id="SignalP"/>
    </source>
</evidence>
<proteinExistence type="predicted"/>
<organism evidence="6 7">
    <name type="scientific">Candidozyma haemuli</name>
    <dbReference type="NCBI Taxonomy" id="45357"/>
    <lineage>
        <taxon>Eukaryota</taxon>
        <taxon>Fungi</taxon>
        <taxon>Dikarya</taxon>
        <taxon>Ascomycota</taxon>
        <taxon>Saccharomycotina</taxon>
        <taxon>Pichiomycetes</taxon>
        <taxon>Metschnikowiaceae</taxon>
        <taxon>Candidozyma</taxon>
    </lineage>
</organism>
<dbReference type="InterPro" id="IPR055227">
    <property type="entry name" value="HRQ1_WHD"/>
</dbReference>
<feature type="chain" id="PRO_5015949977" description="RNA helicase" evidence="3">
    <location>
        <begin position="19"/>
        <end position="1359"/>
    </location>
</feature>
<dbReference type="GO" id="GO:0005524">
    <property type="term" value="F:ATP binding"/>
    <property type="evidence" value="ECO:0007669"/>
    <property type="project" value="UniProtKB-KW"/>
</dbReference>
<dbReference type="Pfam" id="PF00271">
    <property type="entry name" value="Helicase_C"/>
    <property type="match status" value="1"/>
</dbReference>
<dbReference type="Pfam" id="PF22982">
    <property type="entry name" value="WHD_HRQ1"/>
    <property type="match status" value="1"/>
</dbReference>
<name>A0A2V1AR14_9ASCO</name>
<dbReference type="GO" id="GO:0036297">
    <property type="term" value="P:interstrand cross-link repair"/>
    <property type="evidence" value="ECO:0007669"/>
    <property type="project" value="TreeGrafter"/>
</dbReference>
<comment type="caution">
    <text evidence="6">The sequence shown here is derived from an EMBL/GenBank/DDBJ whole genome shotgun (WGS) entry which is preliminary data.</text>
</comment>
<dbReference type="GO" id="GO:0006289">
    <property type="term" value="P:nucleotide-excision repair"/>
    <property type="evidence" value="ECO:0007669"/>
    <property type="project" value="TreeGrafter"/>
</dbReference>
<dbReference type="InterPro" id="IPR027417">
    <property type="entry name" value="P-loop_NTPase"/>
</dbReference>
<evidence type="ECO:0000313" key="6">
    <source>
        <dbReference type="EMBL" id="PVH20174.1"/>
    </source>
</evidence>
<dbReference type="InterPro" id="IPR014001">
    <property type="entry name" value="Helicase_ATP-bd"/>
</dbReference>
<dbReference type="PROSITE" id="PS51194">
    <property type="entry name" value="HELICASE_CTER"/>
    <property type="match status" value="1"/>
</dbReference>
<evidence type="ECO:0000256" key="1">
    <source>
        <dbReference type="ARBA" id="ARBA00022741"/>
    </source>
</evidence>
<dbReference type="OrthoDB" id="18781at2759"/>
<feature type="signal peptide" evidence="3">
    <location>
        <begin position="1"/>
        <end position="18"/>
    </location>
</feature>
<dbReference type="Proteomes" id="UP000244309">
    <property type="component" value="Unassembled WGS sequence"/>
</dbReference>
<dbReference type="InterPro" id="IPR011545">
    <property type="entry name" value="DEAD/DEAH_box_helicase_dom"/>
</dbReference>
<dbReference type="PROSITE" id="PS51192">
    <property type="entry name" value="HELICASE_ATP_BIND_1"/>
    <property type="match status" value="1"/>
</dbReference>
<dbReference type="InterPro" id="IPR001650">
    <property type="entry name" value="Helicase_C-like"/>
</dbReference>
<keyword evidence="2" id="KW-0067">ATP-binding</keyword>
<dbReference type="PANTHER" id="PTHR47957">
    <property type="entry name" value="ATP-DEPENDENT HELICASE HRQ1"/>
    <property type="match status" value="1"/>
</dbReference>
<dbReference type="GO" id="GO:0043138">
    <property type="term" value="F:3'-5' DNA helicase activity"/>
    <property type="evidence" value="ECO:0007669"/>
    <property type="project" value="TreeGrafter"/>
</dbReference>
<evidence type="ECO:0000313" key="7">
    <source>
        <dbReference type="Proteomes" id="UP000244309"/>
    </source>
</evidence>
<dbReference type="Pfam" id="PF09369">
    <property type="entry name" value="MZB"/>
    <property type="match status" value="1"/>
</dbReference>
<evidence type="ECO:0008006" key="8">
    <source>
        <dbReference type="Google" id="ProtNLM"/>
    </source>
</evidence>
<dbReference type="Gene3D" id="3.40.50.300">
    <property type="entry name" value="P-loop containing nucleotide triphosphate hydrolases"/>
    <property type="match status" value="2"/>
</dbReference>
<dbReference type="SUPFAM" id="SSF52540">
    <property type="entry name" value="P-loop containing nucleoside triphosphate hydrolases"/>
    <property type="match status" value="1"/>
</dbReference>
<accession>A0A2V1AR14</accession>
<feature type="domain" description="Helicase ATP-binding" evidence="4">
    <location>
        <begin position="499"/>
        <end position="701"/>
    </location>
</feature>
<protein>
    <recommendedName>
        <fullName evidence="8">RNA helicase</fullName>
    </recommendedName>
</protein>
<dbReference type="CDD" id="cd18797">
    <property type="entry name" value="SF2_C_Hrq"/>
    <property type="match status" value="1"/>
</dbReference>
<dbReference type="GeneID" id="37007287"/>
<dbReference type="SMART" id="SM00487">
    <property type="entry name" value="DEXDc"/>
    <property type="match status" value="1"/>
</dbReference>
<keyword evidence="1" id="KW-0547">Nucleotide-binding</keyword>
<keyword evidence="3" id="KW-0732">Signal</keyword>
<dbReference type="RefSeq" id="XP_025341114.1">
    <property type="nucleotide sequence ID" value="XM_025485649.1"/>
</dbReference>
<keyword evidence="7" id="KW-1185">Reference proteome</keyword>
<dbReference type="CDD" id="cd17923">
    <property type="entry name" value="DEXHc_Hrq1-like"/>
    <property type="match status" value="1"/>
</dbReference>
<dbReference type="InterPro" id="IPR018973">
    <property type="entry name" value="MZB"/>
</dbReference>
<gene>
    <name evidence="6" type="ORF">CXQ85_001956</name>
</gene>
<evidence type="ECO:0000259" key="5">
    <source>
        <dbReference type="PROSITE" id="PS51194"/>
    </source>
</evidence>
<dbReference type="PANTHER" id="PTHR47957:SF3">
    <property type="entry name" value="ATP-DEPENDENT HELICASE HRQ1"/>
    <property type="match status" value="1"/>
</dbReference>